<dbReference type="EMBL" id="CP014223">
    <property type="protein sequence ID" value="AMJ41247.1"/>
    <property type="molecule type" value="Genomic_DNA"/>
</dbReference>
<dbReference type="OrthoDB" id="5122730at2"/>
<keyword evidence="1" id="KW-0472">Membrane</keyword>
<keyword evidence="1" id="KW-1133">Transmembrane helix</keyword>
<proteinExistence type="predicted"/>
<evidence type="ECO:0000313" key="5">
    <source>
        <dbReference type="Proteomes" id="UP000184204"/>
    </source>
</evidence>
<evidence type="ECO:0000256" key="1">
    <source>
        <dbReference type="SAM" id="Phobius"/>
    </source>
</evidence>
<dbReference type="EMBL" id="FQUA01000018">
    <property type="protein sequence ID" value="SHF11536.1"/>
    <property type="molecule type" value="Genomic_DNA"/>
</dbReference>
<feature type="transmembrane region" description="Helical" evidence="1">
    <location>
        <begin position="87"/>
        <end position="110"/>
    </location>
</feature>
<dbReference type="KEGG" id="cpro:CPRO_16570"/>
<reference evidence="3" key="4">
    <citation type="submission" date="2016-11" db="EMBL/GenBank/DDBJ databases">
        <authorList>
            <person name="Varghese N."/>
            <person name="Submissions S."/>
        </authorList>
    </citation>
    <scope>NUCLEOTIDE SEQUENCE</scope>
    <source>
        <strain evidence="3">DSM 1682</strain>
    </source>
</reference>
<dbReference type="InterPro" id="IPR021737">
    <property type="entry name" value="Phage_phiKZ_Orf197"/>
</dbReference>
<evidence type="ECO:0000313" key="3">
    <source>
        <dbReference type="EMBL" id="SHF11536.1"/>
    </source>
</evidence>
<evidence type="ECO:0000313" key="2">
    <source>
        <dbReference type="EMBL" id="AMJ41247.1"/>
    </source>
</evidence>
<dbReference type="Pfam" id="PF11750">
    <property type="entry name" value="DUF3307"/>
    <property type="match status" value="1"/>
</dbReference>
<dbReference type="Proteomes" id="UP000184204">
    <property type="component" value="Unassembled WGS sequence"/>
</dbReference>
<feature type="transmembrane region" description="Helical" evidence="1">
    <location>
        <begin position="220"/>
        <end position="238"/>
    </location>
</feature>
<evidence type="ECO:0000313" key="4">
    <source>
        <dbReference type="Proteomes" id="UP000068026"/>
    </source>
</evidence>
<protein>
    <recommendedName>
        <fullName evidence="6">DUF3307 domain-containing protein</fullName>
    </recommendedName>
</protein>
<dbReference type="Proteomes" id="UP000068026">
    <property type="component" value="Chromosome"/>
</dbReference>
<reference evidence="5" key="3">
    <citation type="submission" date="2016-11" db="EMBL/GenBank/DDBJ databases">
        <authorList>
            <person name="Jaros S."/>
            <person name="Januszkiewicz K."/>
            <person name="Wedrychowicz H."/>
        </authorList>
    </citation>
    <scope>NUCLEOTIDE SEQUENCE [LARGE SCALE GENOMIC DNA]</scope>
    <source>
        <strain evidence="5">DSM 1682</strain>
    </source>
</reference>
<feature type="transmembrane region" description="Helical" evidence="1">
    <location>
        <begin position="130"/>
        <end position="150"/>
    </location>
</feature>
<organism evidence="3 5">
    <name type="scientific">Anaerotignum propionicum DSM 1682</name>
    <dbReference type="NCBI Taxonomy" id="991789"/>
    <lineage>
        <taxon>Bacteria</taxon>
        <taxon>Bacillati</taxon>
        <taxon>Bacillota</taxon>
        <taxon>Clostridia</taxon>
        <taxon>Lachnospirales</taxon>
        <taxon>Anaerotignaceae</taxon>
        <taxon>Anaerotignum</taxon>
    </lineage>
</organism>
<reference evidence="4" key="2">
    <citation type="submission" date="2016-01" db="EMBL/GenBank/DDBJ databases">
        <authorList>
            <person name="Poehlein A."/>
            <person name="Schlien K."/>
            <person name="Gottschalk G."/>
            <person name="Buckel W."/>
            <person name="Daniel R."/>
        </authorList>
    </citation>
    <scope>NUCLEOTIDE SEQUENCE [LARGE SCALE GENOMIC DNA]</scope>
    <source>
        <strain evidence="4">X2</strain>
    </source>
</reference>
<feature type="transmembrane region" description="Helical" evidence="1">
    <location>
        <begin position="58"/>
        <end position="75"/>
    </location>
</feature>
<reference evidence="2 4" key="1">
    <citation type="journal article" date="2016" name="Genome Announc.">
        <title>Complete Genome Sequence of the Amino Acid-Fermenting Clostridium propionicum X2 (DSM 1682).</title>
        <authorList>
            <person name="Poehlein A."/>
            <person name="Schlien K."/>
            <person name="Chowdhury N.P."/>
            <person name="Gottschalk G."/>
            <person name="Buckel W."/>
            <person name="Daniel R."/>
        </authorList>
    </citation>
    <scope>NUCLEOTIDE SEQUENCE [LARGE SCALE GENOMIC DNA]</scope>
    <source>
        <strain evidence="2 4">X2</strain>
    </source>
</reference>
<accession>A0A0X1U8G6</accession>
<keyword evidence="4" id="KW-1185">Reference proteome</keyword>
<dbReference type="RefSeq" id="WP_066050117.1">
    <property type="nucleotide sequence ID" value="NZ_CP014223.1"/>
</dbReference>
<evidence type="ECO:0008006" key="6">
    <source>
        <dbReference type="Google" id="ProtNLM"/>
    </source>
</evidence>
<name>A0A0X1U8G6_ANAPI</name>
<keyword evidence="1" id="KW-0812">Transmembrane</keyword>
<feature type="transmembrane region" description="Helical" evidence="1">
    <location>
        <begin position="32"/>
        <end position="52"/>
    </location>
</feature>
<dbReference type="AlphaFoldDB" id="A0A0X1U8G6"/>
<sequence length="242" mass="28297">MIIYILIIAHFLADFTLQTTKLAQRKLDNFKYLIYHAIIYAVIFLITMFPLVKFQKAILPYIIITCSHFFIDWIRTLVDKKFSRRSIIFASFIVDQILHVLILMVLYYAYDLGVETTSLYDYIQQWQYSYRLVIYCLTFVILWDPTAVFIKKLFLYIVDGDSSDQEENDPQVGRIIGKVERIIISILILCNQFGAIGFVLTAKSIARYKQLEDKNFAEKYLVGTLTSVAIAFIITLVLKEYL</sequence>
<gene>
    <name evidence="2" type="ORF">CPRO_16570</name>
    <name evidence="3" type="ORF">SAMN02745151_02824</name>
</gene>
<feature type="transmembrane region" description="Helical" evidence="1">
    <location>
        <begin position="182"/>
        <end position="200"/>
    </location>
</feature>